<dbReference type="EMBL" id="VDLU01000002">
    <property type="protein sequence ID" value="TNJ28995.1"/>
    <property type="molecule type" value="Genomic_DNA"/>
</dbReference>
<dbReference type="AlphaFoldDB" id="A0A4Z1SVR5"/>
<organism evidence="2 3">
    <name type="scientific">Giardia muris</name>
    <dbReference type="NCBI Taxonomy" id="5742"/>
    <lineage>
        <taxon>Eukaryota</taxon>
        <taxon>Metamonada</taxon>
        <taxon>Diplomonadida</taxon>
        <taxon>Hexamitidae</taxon>
        <taxon>Giardiinae</taxon>
        <taxon>Giardia</taxon>
    </lineage>
</organism>
<dbReference type="SUPFAM" id="SSF48403">
    <property type="entry name" value="Ankyrin repeat"/>
    <property type="match status" value="1"/>
</dbReference>
<dbReference type="SMART" id="SM00248">
    <property type="entry name" value="ANK"/>
    <property type="match status" value="4"/>
</dbReference>
<proteinExistence type="predicted"/>
<dbReference type="VEuPathDB" id="GiardiaDB:GMRT_11831"/>
<name>A0A4Z1SVR5_GIAMU</name>
<accession>A0A4Z1SVR5</accession>
<dbReference type="InterPro" id="IPR002110">
    <property type="entry name" value="Ankyrin_rpt"/>
</dbReference>
<dbReference type="OrthoDB" id="10688290at2759"/>
<dbReference type="Proteomes" id="UP000315496">
    <property type="component" value="Chromosome 2"/>
</dbReference>
<reference evidence="2 3" key="1">
    <citation type="submission" date="2019-05" db="EMBL/GenBank/DDBJ databases">
        <title>The compact genome of Giardia muris reveals important steps in the evolution of intestinal protozoan parasites.</title>
        <authorList>
            <person name="Xu F."/>
            <person name="Jimenez-Gonzalez A."/>
            <person name="Einarsson E."/>
            <person name="Astvaldsson A."/>
            <person name="Peirasmaki D."/>
            <person name="Eckmann L."/>
            <person name="Andersson J.O."/>
            <person name="Svard S.G."/>
            <person name="Jerlstrom-Hultqvist J."/>
        </authorList>
    </citation>
    <scope>NUCLEOTIDE SEQUENCE [LARGE SCALE GENOMIC DNA]</scope>
    <source>
        <strain evidence="2 3">Roberts-Thomson</strain>
    </source>
</reference>
<comment type="caution">
    <text evidence="2">The sequence shown here is derived from an EMBL/GenBank/DDBJ whole genome shotgun (WGS) entry which is preliminary data.</text>
</comment>
<keyword evidence="3" id="KW-1185">Reference proteome</keyword>
<feature type="region of interest" description="Disordered" evidence="1">
    <location>
        <begin position="447"/>
        <end position="480"/>
    </location>
</feature>
<feature type="compositionally biased region" description="Polar residues" evidence="1">
    <location>
        <begin position="469"/>
        <end position="480"/>
    </location>
</feature>
<protein>
    <submittedName>
        <fullName evidence="2">Ankyrin repeat protein 1</fullName>
    </submittedName>
</protein>
<sequence length="634" mass="69718">MRCRAERDTTWFHACAGGDLHAIKRLRRSFARRFDTRETNTSKGIIGGFSGIHYAAYYGCRQAIELLFEDEADLMSQKDVLIAPDQNTSRSRRKSIRKQCTSQTTSVLRARSSALVTAIVRGHVGLARLLLELSHRVLVDPDTPPLMLERANRLLKTHDSSGVSALMRVCTAPQEATVQLVGVWGSLLLQKEISAVSASGKTCLHYAIEARNYAALEVIYSSIYAFKDNTEEGAQLKYKFARIILRDPMRAATSATSARGSQYIDRQDSPYIVDELSLEPLQDMREAQEYYSGRQQPRTFLELGTSGVFTSPGSNATGTNILGFIKSQATSIDDKCMEDIYSLTYAYVQRTLAWGRDYYPRLCRIHNDLITDKTLLRLIDRWQGFESQVPPPAKCFPEISSITDDPLVLKPTSTLVSIFSSSAVESPKRLSNVVHFDASLATSPSEVCGTETASLGEDTSEEQKVSRRPSVQNLGLHASPSTERLQYSGSESLFDGNQTAINMTIGTQLSTLTDASVPSPDRDQVAPCVGNTPLYSTPPTASRVSIPTTQTVTPLKSLSLVIEEPEQRPLESEPSTPLTARHISLYSPSGQSLETIFSDGPPSVERLSVVNLRSAPDSIGLSRTPELPVTPSHL</sequence>
<dbReference type="InterPro" id="IPR036770">
    <property type="entry name" value="Ankyrin_rpt-contain_sf"/>
</dbReference>
<evidence type="ECO:0000313" key="3">
    <source>
        <dbReference type="Proteomes" id="UP000315496"/>
    </source>
</evidence>
<evidence type="ECO:0000313" key="2">
    <source>
        <dbReference type="EMBL" id="TNJ28995.1"/>
    </source>
</evidence>
<gene>
    <name evidence="2" type="ORF">GMRT_11831</name>
</gene>
<dbReference type="Gene3D" id="1.25.40.20">
    <property type="entry name" value="Ankyrin repeat-containing domain"/>
    <property type="match status" value="1"/>
</dbReference>
<evidence type="ECO:0000256" key="1">
    <source>
        <dbReference type="SAM" id="MobiDB-lite"/>
    </source>
</evidence>